<protein>
    <submittedName>
        <fullName evidence="3">Uncharacterized protein</fullName>
    </submittedName>
</protein>
<sequence length="216" mass="24449">MFSLFCLTLWTLSLLCEILFECETFWLLNVILIIYLYAKMQENPNFETIITTWRRLSGELQTDSTLASMSGDSDHHKRRDEEPVLLVPDKVKPTPVPTLVTTGTIAAEAAVTDSVASTSPNEKTEFIQRDSKEATGDSNDKHEKEYLDNKDSNKMDAEDGECKYEKNKIGDKVDSVYLRPPPPHKVRSTTSTANDEEDCGIKCLYYTLQCCDCVLM</sequence>
<feature type="signal peptide" evidence="2">
    <location>
        <begin position="1"/>
        <end position="16"/>
    </location>
</feature>
<evidence type="ECO:0000313" key="3">
    <source>
        <dbReference type="EMBL" id="KAG7313298.1"/>
    </source>
</evidence>
<feature type="region of interest" description="Disordered" evidence="1">
    <location>
        <begin position="173"/>
        <end position="192"/>
    </location>
</feature>
<dbReference type="EMBL" id="JAHIBW010000001">
    <property type="protein sequence ID" value="KAG7313298.1"/>
    <property type="molecule type" value="Genomic_DNA"/>
</dbReference>
<feature type="compositionally biased region" description="Basic and acidic residues" evidence="1">
    <location>
        <begin position="122"/>
        <end position="159"/>
    </location>
</feature>
<feature type="region of interest" description="Disordered" evidence="1">
    <location>
        <begin position="113"/>
        <end position="159"/>
    </location>
</feature>
<dbReference type="Proteomes" id="UP000823941">
    <property type="component" value="Chromosome 1"/>
</dbReference>
<comment type="caution">
    <text evidence="3">The sequence shown here is derived from an EMBL/GenBank/DDBJ whole genome shotgun (WGS) entry which is preliminary data.</text>
</comment>
<organism evidence="3 4">
    <name type="scientific">Plutella xylostella</name>
    <name type="common">Diamondback moth</name>
    <name type="synonym">Plutella maculipennis</name>
    <dbReference type="NCBI Taxonomy" id="51655"/>
    <lineage>
        <taxon>Eukaryota</taxon>
        <taxon>Metazoa</taxon>
        <taxon>Ecdysozoa</taxon>
        <taxon>Arthropoda</taxon>
        <taxon>Hexapoda</taxon>
        <taxon>Insecta</taxon>
        <taxon>Pterygota</taxon>
        <taxon>Neoptera</taxon>
        <taxon>Endopterygota</taxon>
        <taxon>Lepidoptera</taxon>
        <taxon>Glossata</taxon>
        <taxon>Ditrysia</taxon>
        <taxon>Yponomeutoidea</taxon>
        <taxon>Plutellidae</taxon>
        <taxon>Plutella</taxon>
    </lineage>
</organism>
<keyword evidence="2" id="KW-0732">Signal</keyword>
<proteinExistence type="predicted"/>
<evidence type="ECO:0000256" key="1">
    <source>
        <dbReference type="SAM" id="MobiDB-lite"/>
    </source>
</evidence>
<keyword evidence="4" id="KW-1185">Reference proteome</keyword>
<feature type="chain" id="PRO_5045906559" evidence="2">
    <location>
        <begin position="17"/>
        <end position="216"/>
    </location>
</feature>
<reference evidence="3 4" key="1">
    <citation type="submission" date="2021-06" db="EMBL/GenBank/DDBJ databases">
        <title>A haploid diamondback moth (Plutella xylostella L.) genome assembly resolves 31 chromosomes and identifies a diamide resistance mutation.</title>
        <authorList>
            <person name="Ward C.M."/>
            <person name="Perry K.D."/>
            <person name="Baker G."/>
            <person name="Powis K."/>
            <person name="Heckel D.G."/>
            <person name="Baxter S.W."/>
        </authorList>
    </citation>
    <scope>NUCLEOTIDE SEQUENCE [LARGE SCALE GENOMIC DNA]</scope>
    <source>
        <strain evidence="3 4">LV</strain>
        <tissue evidence="3">Single pupa</tissue>
    </source>
</reference>
<evidence type="ECO:0000256" key="2">
    <source>
        <dbReference type="SAM" id="SignalP"/>
    </source>
</evidence>
<gene>
    <name evidence="3" type="ORF">JYU34_000408</name>
</gene>
<accession>A0ABQ7R7N9</accession>
<name>A0ABQ7R7N9_PLUXY</name>
<evidence type="ECO:0000313" key="4">
    <source>
        <dbReference type="Proteomes" id="UP000823941"/>
    </source>
</evidence>